<dbReference type="EMBL" id="JANFXK010000014">
    <property type="protein sequence ID" value="MCQ4637585.1"/>
    <property type="molecule type" value="Genomic_DNA"/>
</dbReference>
<evidence type="ECO:0000313" key="1">
    <source>
        <dbReference type="EMBL" id="MCQ4637585.1"/>
    </source>
</evidence>
<dbReference type="Proteomes" id="UP001524502">
    <property type="component" value="Unassembled WGS sequence"/>
</dbReference>
<dbReference type="RefSeq" id="WP_256132772.1">
    <property type="nucleotide sequence ID" value="NZ_JANFXK010000014.1"/>
</dbReference>
<organism evidence="1 2">
    <name type="scientific">Anaerovorax odorimutans</name>
    <dbReference type="NCBI Taxonomy" id="109327"/>
    <lineage>
        <taxon>Bacteria</taxon>
        <taxon>Bacillati</taxon>
        <taxon>Bacillota</taxon>
        <taxon>Clostridia</taxon>
        <taxon>Peptostreptococcales</taxon>
        <taxon>Anaerovoracaceae</taxon>
        <taxon>Anaerovorax</taxon>
    </lineage>
</organism>
<comment type="caution">
    <text evidence="1">The sequence shown here is derived from an EMBL/GenBank/DDBJ whole genome shotgun (WGS) entry which is preliminary data.</text>
</comment>
<name>A0ABT1RQX5_9FIRM</name>
<keyword evidence="2" id="KW-1185">Reference proteome</keyword>
<proteinExistence type="predicted"/>
<evidence type="ECO:0000313" key="2">
    <source>
        <dbReference type="Proteomes" id="UP001524502"/>
    </source>
</evidence>
<gene>
    <name evidence="1" type="ORF">NE619_12695</name>
</gene>
<sequence>MEKQDIVVTKERPLLLKGSGTWEYGTITIKAGGCIRLENQGGKTVIRADRIIKEG</sequence>
<accession>A0ABT1RQX5</accession>
<reference evidence="1 2" key="1">
    <citation type="submission" date="2022-06" db="EMBL/GenBank/DDBJ databases">
        <title>Isolation of gut microbiota from human fecal samples.</title>
        <authorList>
            <person name="Pamer E.G."/>
            <person name="Barat B."/>
            <person name="Waligurski E."/>
            <person name="Medina S."/>
            <person name="Paddock L."/>
            <person name="Mostad J."/>
        </authorList>
    </citation>
    <scope>NUCLEOTIDE SEQUENCE [LARGE SCALE GENOMIC DNA]</scope>
    <source>
        <strain evidence="1 2">SL.3.17</strain>
    </source>
</reference>
<protein>
    <submittedName>
        <fullName evidence="1">Uncharacterized protein</fullName>
    </submittedName>
</protein>